<dbReference type="InterPro" id="IPR025365">
    <property type="entry name" value="DUF4269"/>
</dbReference>
<protein>
    <submittedName>
        <fullName evidence="1">DUF4269 domain-containing protein</fullName>
    </submittedName>
</protein>
<evidence type="ECO:0000313" key="2">
    <source>
        <dbReference type="Proteomes" id="UP000611723"/>
    </source>
</evidence>
<dbReference type="RefSeq" id="WP_201430783.1">
    <property type="nucleotide sequence ID" value="NZ_JAEQBW010000003.1"/>
</dbReference>
<evidence type="ECO:0000313" key="1">
    <source>
        <dbReference type="EMBL" id="MBK6265103.1"/>
    </source>
</evidence>
<dbReference type="AlphaFoldDB" id="A0A934WXR3"/>
<reference evidence="1" key="1">
    <citation type="submission" date="2021-01" db="EMBL/GenBank/DDBJ databases">
        <title>Marivirga aurantiaca sp. nov., isolated from intertidal surface sediments.</title>
        <authorList>
            <person name="Zhang M."/>
        </authorList>
    </citation>
    <scope>NUCLEOTIDE SEQUENCE</scope>
    <source>
        <strain evidence="1">S37H4</strain>
    </source>
</reference>
<sequence length="175" mass="20766">MDIDFTKIDYLKNGNDKQKRAFNTLTENEILANLQEFGPLLVGTIPINIDIENSDLDIICYYRNSNEFTEKIKERFHVYKDFKINESDHHEFNAVIAKFRIDDFEIELFGQNIPTRQQYAFRHMMIEYKLLCERGETFRQKIVDLKLQGYKTEVAFGVMLCLTGNPYLELLKFEN</sequence>
<dbReference type="Pfam" id="PF14091">
    <property type="entry name" value="DUF4269"/>
    <property type="match status" value="1"/>
</dbReference>
<organism evidence="1 2">
    <name type="scientific">Marivirga aurantiaca</name>
    <dbReference type="NCBI Taxonomy" id="2802615"/>
    <lineage>
        <taxon>Bacteria</taxon>
        <taxon>Pseudomonadati</taxon>
        <taxon>Bacteroidota</taxon>
        <taxon>Cytophagia</taxon>
        <taxon>Cytophagales</taxon>
        <taxon>Marivirgaceae</taxon>
        <taxon>Marivirga</taxon>
    </lineage>
</organism>
<dbReference type="Proteomes" id="UP000611723">
    <property type="component" value="Unassembled WGS sequence"/>
</dbReference>
<name>A0A934WXR3_9BACT</name>
<accession>A0A934WXR3</accession>
<dbReference type="EMBL" id="JAEQBW010000003">
    <property type="protein sequence ID" value="MBK6265103.1"/>
    <property type="molecule type" value="Genomic_DNA"/>
</dbReference>
<keyword evidence="2" id="KW-1185">Reference proteome</keyword>
<proteinExistence type="predicted"/>
<gene>
    <name evidence="1" type="ORF">JKA74_08640</name>
</gene>
<comment type="caution">
    <text evidence="1">The sequence shown here is derived from an EMBL/GenBank/DDBJ whole genome shotgun (WGS) entry which is preliminary data.</text>
</comment>